<feature type="signal peptide" evidence="1">
    <location>
        <begin position="1"/>
        <end position="22"/>
    </location>
</feature>
<feature type="chain" id="PRO_5044685439" evidence="1">
    <location>
        <begin position="23"/>
        <end position="212"/>
    </location>
</feature>
<sequence>MSLILRLIRLFWSGWEWNAAWQRCVTGRNFSAAFSQKVTRLTAGGLYCACAGSNCAQGTGRNSGPRMTAEKAAGNAEVMERVLPVLLVSVPSEATGRLGSRAQLHREQEVLGSLTAAGSLQVLSLAPGGRGGCGCCLDGPFRQFVWEDSHNSGTPTDKPRLLALSENYELLIYEFNLKDGRCDATVLYSYSEETLQKLIGDQNVSKYLQVVF</sequence>
<keyword evidence="1" id="KW-0732">Signal</keyword>
<name>A0A8D0YQB6_PIG</name>
<dbReference type="AlphaFoldDB" id="A0A8D0YQB6"/>
<proteinExistence type="predicted"/>
<accession>A0A8D0YQB6</accession>
<reference evidence="2" key="1">
    <citation type="submission" date="2025-05" db="UniProtKB">
        <authorList>
            <consortium name="Ensembl"/>
        </authorList>
    </citation>
    <scope>IDENTIFICATION</scope>
</reference>
<dbReference type="Ensembl" id="ENSSSCT00035019099.1">
    <property type="protein sequence ID" value="ENSSSCP00035006747.1"/>
    <property type="gene ID" value="ENSSSCG00035015033.1"/>
</dbReference>
<evidence type="ECO:0000313" key="2">
    <source>
        <dbReference type="Ensembl" id="ENSSSCP00035006747.1"/>
    </source>
</evidence>
<dbReference type="Proteomes" id="UP000694720">
    <property type="component" value="Unplaced"/>
</dbReference>
<dbReference type="Ensembl" id="ENSSSCT00045048590.1">
    <property type="protein sequence ID" value="ENSSSCP00045033780.1"/>
    <property type="gene ID" value="ENSSSCG00045028509.1"/>
</dbReference>
<evidence type="ECO:0000256" key="1">
    <source>
        <dbReference type="SAM" id="SignalP"/>
    </source>
</evidence>
<evidence type="ECO:0000313" key="3">
    <source>
        <dbReference type="Proteomes" id="UP000694720"/>
    </source>
</evidence>
<organism evidence="2 3">
    <name type="scientific">Sus scrofa</name>
    <name type="common">Pig</name>
    <dbReference type="NCBI Taxonomy" id="9823"/>
    <lineage>
        <taxon>Eukaryota</taxon>
        <taxon>Metazoa</taxon>
        <taxon>Chordata</taxon>
        <taxon>Craniata</taxon>
        <taxon>Vertebrata</taxon>
        <taxon>Euteleostomi</taxon>
        <taxon>Mammalia</taxon>
        <taxon>Eutheria</taxon>
        <taxon>Laurasiatheria</taxon>
        <taxon>Artiodactyla</taxon>
        <taxon>Suina</taxon>
        <taxon>Suidae</taxon>
        <taxon>Sus</taxon>
    </lineage>
</organism>
<dbReference type="Proteomes" id="UP000694728">
    <property type="component" value="Unplaced"/>
</dbReference>
<protein>
    <submittedName>
        <fullName evidence="2">Uncharacterized protein</fullName>
    </submittedName>
</protein>